<evidence type="ECO:0000256" key="1">
    <source>
        <dbReference type="SAM" id="MobiDB-lite"/>
    </source>
</evidence>
<gene>
    <name evidence="2" type="ORF">HCN08_03655</name>
</gene>
<feature type="compositionally biased region" description="Basic and acidic residues" evidence="1">
    <location>
        <begin position="139"/>
        <end position="148"/>
    </location>
</feature>
<name>A0ABX0ZFD3_9ACTN</name>
<feature type="region of interest" description="Disordered" evidence="1">
    <location>
        <begin position="94"/>
        <end position="148"/>
    </location>
</feature>
<evidence type="ECO:0000313" key="2">
    <source>
        <dbReference type="EMBL" id="NJP42513.1"/>
    </source>
</evidence>
<accession>A0ABX0ZFD3</accession>
<dbReference type="RefSeq" id="WP_167981386.1">
    <property type="nucleotide sequence ID" value="NZ_JAATEJ010000002.1"/>
</dbReference>
<keyword evidence="3" id="KW-1185">Reference proteome</keyword>
<dbReference type="EMBL" id="JAATEJ010000002">
    <property type="protein sequence ID" value="NJP42513.1"/>
    <property type="molecule type" value="Genomic_DNA"/>
</dbReference>
<organism evidence="2 3">
    <name type="scientific">Actinacidiphila epipremni</name>
    <dbReference type="NCBI Taxonomy" id="2053013"/>
    <lineage>
        <taxon>Bacteria</taxon>
        <taxon>Bacillati</taxon>
        <taxon>Actinomycetota</taxon>
        <taxon>Actinomycetes</taxon>
        <taxon>Kitasatosporales</taxon>
        <taxon>Streptomycetaceae</taxon>
        <taxon>Actinacidiphila</taxon>
    </lineage>
</organism>
<evidence type="ECO:0000313" key="3">
    <source>
        <dbReference type="Proteomes" id="UP000734511"/>
    </source>
</evidence>
<feature type="compositionally biased region" description="Acidic residues" evidence="1">
    <location>
        <begin position="123"/>
        <end position="132"/>
    </location>
</feature>
<proteinExistence type="predicted"/>
<dbReference type="Proteomes" id="UP000734511">
    <property type="component" value="Unassembled WGS sequence"/>
</dbReference>
<feature type="compositionally biased region" description="Basic and acidic residues" evidence="1">
    <location>
        <begin position="94"/>
        <end position="112"/>
    </location>
</feature>
<sequence length="148" mass="16711">MAVRWGLIVEESVGYRYSRYRPRVLAEVTGTREEALAELARQVEEYVDGYGYDGPRRRLFRTDDGFLYVRGKNYATTGARFSVAELLSDSDDAKAAEAARRKAAKERKAAERKPRRGWWSQADEADPAEYEDGYAPGEPEDRPGAPGQ</sequence>
<reference evidence="2 3" key="1">
    <citation type="submission" date="2020-03" db="EMBL/GenBank/DDBJ databases">
        <title>WGS of actinomycetes isolated from Thailand.</title>
        <authorList>
            <person name="Thawai C."/>
        </authorList>
    </citation>
    <scope>NUCLEOTIDE SEQUENCE [LARGE SCALE GENOMIC DNA]</scope>
    <source>
        <strain evidence="2 3">PRB2-1</strain>
    </source>
</reference>
<protein>
    <submittedName>
        <fullName evidence="2">Uncharacterized protein</fullName>
    </submittedName>
</protein>
<comment type="caution">
    <text evidence="2">The sequence shown here is derived from an EMBL/GenBank/DDBJ whole genome shotgun (WGS) entry which is preliminary data.</text>
</comment>